<dbReference type="Gene3D" id="1.10.10.60">
    <property type="entry name" value="Homeodomain-like"/>
    <property type="match status" value="1"/>
</dbReference>
<dbReference type="InterPro" id="IPR050204">
    <property type="entry name" value="AraC_XylS_family_regulators"/>
</dbReference>
<evidence type="ECO:0000259" key="4">
    <source>
        <dbReference type="PROSITE" id="PS01124"/>
    </source>
</evidence>
<evidence type="ECO:0000313" key="5">
    <source>
        <dbReference type="EMBL" id="MFC5995031.1"/>
    </source>
</evidence>
<reference evidence="6" key="1">
    <citation type="journal article" date="2019" name="Int. J. Syst. Evol. Microbiol.">
        <title>The Global Catalogue of Microorganisms (GCM) 10K type strain sequencing project: providing services to taxonomists for standard genome sequencing and annotation.</title>
        <authorList>
            <consortium name="The Broad Institute Genomics Platform"/>
            <consortium name="The Broad Institute Genome Sequencing Center for Infectious Disease"/>
            <person name="Wu L."/>
            <person name="Ma J."/>
        </authorList>
    </citation>
    <scope>NUCLEOTIDE SEQUENCE [LARGE SCALE GENOMIC DNA]</scope>
    <source>
        <strain evidence="6">CCM 8391</strain>
    </source>
</reference>
<accession>A0ABW1J2W5</accession>
<dbReference type="Pfam" id="PF12833">
    <property type="entry name" value="HTH_18"/>
    <property type="match status" value="1"/>
</dbReference>
<dbReference type="EMBL" id="JBHSQW010000025">
    <property type="protein sequence ID" value="MFC5995031.1"/>
    <property type="molecule type" value="Genomic_DNA"/>
</dbReference>
<dbReference type="RefSeq" id="WP_379585043.1">
    <property type="nucleotide sequence ID" value="NZ_JBHSQW010000025.1"/>
</dbReference>
<comment type="caution">
    <text evidence="5">The sequence shown here is derived from an EMBL/GenBank/DDBJ whole genome shotgun (WGS) entry which is preliminary data.</text>
</comment>
<keyword evidence="3" id="KW-0804">Transcription</keyword>
<gene>
    <name evidence="5" type="ORF">ACFQE5_12495</name>
</gene>
<dbReference type="PANTHER" id="PTHR46796:SF12">
    <property type="entry name" value="HTH-TYPE DNA-BINDING TRANSCRIPTIONAL ACTIVATOR EUTR"/>
    <property type="match status" value="1"/>
</dbReference>
<dbReference type="PROSITE" id="PS01124">
    <property type="entry name" value="HTH_ARAC_FAMILY_2"/>
    <property type="match status" value="1"/>
</dbReference>
<dbReference type="SMART" id="SM00342">
    <property type="entry name" value="HTH_ARAC"/>
    <property type="match status" value="1"/>
</dbReference>
<dbReference type="PROSITE" id="PS00041">
    <property type="entry name" value="HTH_ARAC_FAMILY_1"/>
    <property type="match status" value="1"/>
</dbReference>
<dbReference type="InterPro" id="IPR018060">
    <property type="entry name" value="HTH_AraC"/>
</dbReference>
<keyword evidence="1" id="KW-0805">Transcription regulation</keyword>
<dbReference type="InterPro" id="IPR009057">
    <property type="entry name" value="Homeodomain-like_sf"/>
</dbReference>
<evidence type="ECO:0000256" key="3">
    <source>
        <dbReference type="ARBA" id="ARBA00023163"/>
    </source>
</evidence>
<proteinExistence type="predicted"/>
<evidence type="ECO:0000313" key="6">
    <source>
        <dbReference type="Proteomes" id="UP001596302"/>
    </source>
</evidence>
<keyword evidence="6" id="KW-1185">Reference proteome</keyword>
<keyword evidence="2" id="KW-0238">DNA-binding</keyword>
<organism evidence="5 6">
    <name type="scientific">Pseudonocardia hispaniensis</name>
    <dbReference type="NCBI Taxonomy" id="904933"/>
    <lineage>
        <taxon>Bacteria</taxon>
        <taxon>Bacillati</taxon>
        <taxon>Actinomycetota</taxon>
        <taxon>Actinomycetes</taxon>
        <taxon>Pseudonocardiales</taxon>
        <taxon>Pseudonocardiaceae</taxon>
        <taxon>Pseudonocardia</taxon>
    </lineage>
</organism>
<dbReference type="PANTHER" id="PTHR46796">
    <property type="entry name" value="HTH-TYPE TRANSCRIPTIONAL ACTIVATOR RHAS-RELATED"/>
    <property type="match status" value="1"/>
</dbReference>
<evidence type="ECO:0000256" key="2">
    <source>
        <dbReference type="ARBA" id="ARBA00023125"/>
    </source>
</evidence>
<dbReference type="Pfam" id="PF14525">
    <property type="entry name" value="AraC_binding_2"/>
    <property type="match status" value="1"/>
</dbReference>
<feature type="domain" description="HTH araC/xylS-type" evidence="4">
    <location>
        <begin position="235"/>
        <end position="336"/>
    </location>
</feature>
<protein>
    <submittedName>
        <fullName evidence="5">Helix-turn-helix domain-containing protein</fullName>
    </submittedName>
</protein>
<evidence type="ECO:0000256" key="1">
    <source>
        <dbReference type="ARBA" id="ARBA00023015"/>
    </source>
</evidence>
<dbReference type="SUPFAM" id="SSF46689">
    <property type="entry name" value="Homeodomain-like"/>
    <property type="match status" value="1"/>
</dbReference>
<name>A0ABW1J2W5_9PSEU</name>
<dbReference type="InterPro" id="IPR035418">
    <property type="entry name" value="AraC-bd_2"/>
</dbReference>
<sequence length="349" mass="38610">MNAVPVTAPGMNSDVPPLGSFPVLGTRSLEEAREAVTRVYLDHDLTAPNDNVAMTLNAVTDRILTLGYLTYQSCAKLVMPATETNYHVNLTVTGRTDADRTDGDRATTRARRSGVVLSPEQQNTVRWSPDAGQLILKIPRRSLENHLGDLLGRPVHEVVDFDFGLDLTTPQGSTLLSSVEFLARELDRPGGLADLPLAREQLEAFVMTQLLHAGRHQFTDALAAPAEPVRNSRLAPVLDYMEQHADEPLTPQELARVGCMSVRSLHATFQQALGETPMSYLRRIRLDHVRAELLRSDPTVVRVTDVALRWGFLHQSRFAQQYRERFGELPRDTLRASSRADSQGSTTGG</sequence>
<dbReference type="Proteomes" id="UP001596302">
    <property type="component" value="Unassembled WGS sequence"/>
</dbReference>
<dbReference type="InterPro" id="IPR018062">
    <property type="entry name" value="HTH_AraC-typ_CS"/>
</dbReference>